<accession>A0A1Y2C781</accession>
<sequence>MSPLPSHSAIAVVLLTALSSMVQANPAVAQYPSAVPTSAARVATLGLVTTTVDNSTNPMQTDTTIQSLYSTVCAGQANNAKICVNTEAMFVCNQNSTVQMVVCPTGFVCCHGTNTCNPDITCGNNTLSVVPSIPTIPTNGGSSDVGFPNLAAVTTTSGFCKKNKNKPLRVGYITSWGQYYQGNCKQDVSTISKKKWTHLIYAFGAISGNNIVLDVNADLPYVTKLRAQGIKIILSVGGWGAASAFVGVASSSANRQAFAASAMSIFTQYGFDGIDLDWEFPTSYKDTNGKVIPGSDGDNLAKLIQTLRNAFRANKAKHYTISLAVPVIPTVYNYPLADMAKYCDFVNVMTYDLNGPWDSSALPNTDNRIIKATFQSLLKTAKFPANKLLLGLAYYGRTYKLSSPSTCNGIGCAFISGATSYSGACSQSSGYVYMNDIQALIDGGATQHDDVTTGTSWLITSDGSWVTYDSLKNFKTKEAYAQSLCLGGTFVWDMDQDPQHKFLYW</sequence>
<evidence type="ECO:0000256" key="1">
    <source>
        <dbReference type="ARBA" id="ARBA00000822"/>
    </source>
</evidence>
<name>A0A1Y2C781_9FUNG</name>
<dbReference type="GO" id="GO:0008061">
    <property type="term" value="F:chitin binding"/>
    <property type="evidence" value="ECO:0007669"/>
    <property type="project" value="InterPro"/>
</dbReference>
<dbReference type="OrthoDB" id="73875at2759"/>
<dbReference type="Gene3D" id="3.10.50.10">
    <property type="match status" value="1"/>
</dbReference>
<evidence type="ECO:0000313" key="11">
    <source>
        <dbReference type="EMBL" id="ORY42806.1"/>
    </source>
</evidence>
<comment type="catalytic activity">
    <reaction evidence="1">
        <text>Random endo-hydrolysis of N-acetyl-beta-D-glucosaminide (1-&gt;4)-beta-linkages in chitin and chitodextrins.</text>
        <dbReference type="EC" id="3.2.1.14"/>
    </reaction>
</comment>
<evidence type="ECO:0000259" key="10">
    <source>
        <dbReference type="PROSITE" id="PS51910"/>
    </source>
</evidence>
<evidence type="ECO:0000313" key="12">
    <source>
        <dbReference type="Proteomes" id="UP000193642"/>
    </source>
</evidence>
<dbReference type="SUPFAM" id="SSF54556">
    <property type="entry name" value="Chitinase insertion domain"/>
    <property type="match status" value="1"/>
</dbReference>
<dbReference type="InterPro" id="IPR011583">
    <property type="entry name" value="Chitinase_II/V-like_cat"/>
</dbReference>
<comment type="caution">
    <text evidence="11">The sequence shown here is derived from an EMBL/GenBank/DDBJ whole genome shotgun (WGS) entry which is preliminary data.</text>
</comment>
<keyword evidence="3" id="KW-0146">Chitin degradation</keyword>
<keyword evidence="9" id="KW-0732">Signal</keyword>
<evidence type="ECO:0000256" key="2">
    <source>
        <dbReference type="ARBA" id="ARBA00022801"/>
    </source>
</evidence>
<evidence type="ECO:0000256" key="8">
    <source>
        <dbReference type="RuleBase" id="RU004453"/>
    </source>
</evidence>
<gene>
    <name evidence="11" type="ORF">BCR33DRAFT_851446</name>
</gene>
<dbReference type="InterPro" id="IPR017853">
    <property type="entry name" value="GH"/>
</dbReference>
<evidence type="ECO:0000256" key="4">
    <source>
        <dbReference type="ARBA" id="ARBA00023277"/>
    </source>
</evidence>
<dbReference type="InterPro" id="IPR001223">
    <property type="entry name" value="Glyco_hydro18_cat"/>
</dbReference>
<dbReference type="GO" id="GO:0000272">
    <property type="term" value="P:polysaccharide catabolic process"/>
    <property type="evidence" value="ECO:0007669"/>
    <property type="project" value="UniProtKB-KW"/>
</dbReference>
<feature type="signal peptide" evidence="9">
    <location>
        <begin position="1"/>
        <end position="24"/>
    </location>
</feature>
<dbReference type="SUPFAM" id="SSF51445">
    <property type="entry name" value="(Trans)glycosidases"/>
    <property type="match status" value="1"/>
</dbReference>
<keyword evidence="5 7" id="KW-0326">Glycosidase</keyword>
<dbReference type="GO" id="GO:0006032">
    <property type="term" value="P:chitin catabolic process"/>
    <property type="evidence" value="ECO:0007669"/>
    <property type="project" value="UniProtKB-KW"/>
</dbReference>
<dbReference type="PANTHER" id="PTHR11177:SF333">
    <property type="entry name" value="CHITINASE"/>
    <property type="match status" value="1"/>
</dbReference>
<dbReference type="PROSITE" id="PS01095">
    <property type="entry name" value="GH18_1"/>
    <property type="match status" value="1"/>
</dbReference>
<dbReference type="InterPro" id="IPR050314">
    <property type="entry name" value="Glycosyl_Hydrlase_18"/>
</dbReference>
<keyword evidence="2 7" id="KW-0378">Hydrolase</keyword>
<dbReference type="AlphaFoldDB" id="A0A1Y2C781"/>
<dbReference type="SMART" id="SM00636">
    <property type="entry name" value="Glyco_18"/>
    <property type="match status" value="1"/>
</dbReference>
<evidence type="ECO:0000256" key="9">
    <source>
        <dbReference type="SAM" id="SignalP"/>
    </source>
</evidence>
<proteinExistence type="inferred from homology"/>
<dbReference type="PANTHER" id="PTHR11177">
    <property type="entry name" value="CHITINASE"/>
    <property type="match status" value="1"/>
</dbReference>
<evidence type="ECO:0000256" key="6">
    <source>
        <dbReference type="ARBA" id="ARBA00023326"/>
    </source>
</evidence>
<keyword evidence="12" id="KW-1185">Reference proteome</keyword>
<feature type="domain" description="GH18" evidence="10">
    <location>
        <begin position="167"/>
        <end position="505"/>
    </location>
</feature>
<evidence type="ECO:0000256" key="7">
    <source>
        <dbReference type="RuleBase" id="RU000489"/>
    </source>
</evidence>
<comment type="similarity">
    <text evidence="8">Belongs to the glycosyl hydrolase 18 family.</text>
</comment>
<feature type="chain" id="PRO_5012350070" description="GH18 domain-containing protein" evidence="9">
    <location>
        <begin position="25"/>
        <end position="505"/>
    </location>
</feature>
<dbReference type="Proteomes" id="UP000193642">
    <property type="component" value="Unassembled WGS sequence"/>
</dbReference>
<dbReference type="PROSITE" id="PS51910">
    <property type="entry name" value="GH18_2"/>
    <property type="match status" value="1"/>
</dbReference>
<dbReference type="InterPro" id="IPR001579">
    <property type="entry name" value="Glyco_hydro_18_chit_AS"/>
</dbReference>
<reference evidence="11 12" key="1">
    <citation type="submission" date="2016-07" db="EMBL/GenBank/DDBJ databases">
        <title>Pervasive Adenine N6-methylation of Active Genes in Fungi.</title>
        <authorList>
            <consortium name="DOE Joint Genome Institute"/>
            <person name="Mondo S.J."/>
            <person name="Dannebaum R.O."/>
            <person name="Kuo R.C."/>
            <person name="Labutti K."/>
            <person name="Haridas S."/>
            <person name="Kuo A."/>
            <person name="Salamov A."/>
            <person name="Ahrendt S.R."/>
            <person name="Lipzen A."/>
            <person name="Sullivan W."/>
            <person name="Andreopoulos W.B."/>
            <person name="Clum A."/>
            <person name="Lindquist E."/>
            <person name="Daum C."/>
            <person name="Ramamoorthy G.K."/>
            <person name="Gryganskyi A."/>
            <person name="Culley D."/>
            <person name="Magnuson J.K."/>
            <person name="James T.Y."/>
            <person name="O'Malley M.A."/>
            <person name="Stajich J.E."/>
            <person name="Spatafora J.W."/>
            <person name="Visel A."/>
            <person name="Grigoriev I.V."/>
        </authorList>
    </citation>
    <scope>NUCLEOTIDE SEQUENCE [LARGE SCALE GENOMIC DNA]</scope>
    <source>
        <strain evidence="11 12">JEL800</strain>
    </source>
</reference>
<dbReference type="GO" id="GO:0008843">
    <property type="term" value="F:endochitinase activity"/>
    <property type="evidence" value="ECO:0007669"/>
    <property type="project" value="UniProtKB-EC"/>
</dbReference>
<dbReference type="Pfam" id="PF00704">
    <property type="entry name" value="Glyco_hydro_18"/>
    <property type="match status" value="1"/>
</dbReference>
<dbReference type="STRING" id="329046.A0A1Y2C781"/>
<evidence type="ECO:0000256" key="5">
    <source>
        <dbReference type="ARBA" id="ARBA00023295"/>
    </source>
</evidence>
<keyword evidence="6" id="KW-0624">Polysaccharide degradation</keyword>
<dbReference type="InterPro" id="IPR029070">
    <property type="entry name" value="Chitinase_insertion_sf"/>
</dbReference>
<dbReference type="Gene3D" id="3.20.20.80">
    <property type="entry name" value="Glycosidases"/>
    <property type="match status" value="1"/>
</dbReference>
<dbReference type="EMBL" id="MCGO01000027">
    <property type="protein sequence ID" value="ORY42806.1"/>
    <property type="molecule type" value="Genomic_DNA"/>
</dbReference>
<protein>
    <recommendedName>
        <fullName evidence="10">GH18 domain-containing protein</fullName>
    </recommendedName>
</protein>
<evidence type="ECO:0000256" key="3">
    <source>
        <dbReference type="ARBA" id="ARBA00023024"/>
    </source>
</evidence>
<organism evidence="11 12">
    <name type="scientific">Rhizoclosmatium globosum</name>
    <dbReference type="NCBI Taxonomy" id="329046"/>
    <lineage>
        <taxon>Eukaryota</taxon>
        <taxon>Fungi</taxon>
        <taxon>Fungi incertae sedis</taxon>
        <taxon>Chytridiomycota</taxon>
        <taxon>Chytridiomycota incertae sedis</taxon>
        <taxon>Chytridiomycetes</taxon>
        <taxon>Chytridiales</taxon>
        <taxon>Chytriomycetaceae</taxon>
        <taxon>Rhizoclosmatium</taxon>
    </lineage>
</organism>
<keyword evidence="4" id="KW-0119">Carbohydrate metabolism</keyword>